<gene>
    <name evidence="1" type="ordered locus">Sta7437_4623</name>
</gene>
<accession>K9Y131</accession>
<keyword evidence="2" id="KW-1185">Reference proteome</keyword>
<dbReference type="OrthoDB" id="582252at2"/>
<proteinExistence type="predicted"/>
<dbReference type="EMBL" id="CP003654">
    <property type="protein sequence ID" value="AFZ38081.1"/>
    <property type="molecule type" value="Genomic_DNA"/>
</dbReference>
<dbReference type="HOGENOM" id="CLU_2107507_0_0_3"/>
<geneLocation type="plasmid" evidence="1 2">
    <name>pSTA7437.01</name>
</geneLocation>
<keyword evidence="1" id="KW-0614">Plasmid</keyword>
<sequence length="115" mass="13496">MARHTSQSLMQKIFADADERRAKAIYYVAKEVSGRALSRVHKEKGNKFNWDAFSKRFEQSYGKYSADELLAEILENVYWLTSEAEVMELYFRYMRDIDKASGKQQESESDDLDFS</sequence>
<evidence type="ECO:0000313" key="2">
    <source>
        <dbReference type="Proteomes" id="UP000010473"/>
    </source>
</evidence>
<name>K9Y131_STAC7</name>
<dbReference type="AlphaFoldDB" id="K9Y131"/>
<evidence type="ECO:0000313" key="1">
    <source>
        <dbReference type="EMBL" id="AFZ38081.1"/>
    </source>
</evidence>
<reference evidence="2" key="1">
    <citation type="journal article" date="2013" name="Proc. Natl. Acad. Sci. U.S.A.">
        <title>Improving the coverage of the cyanobacterial phylum using diversity-driven genome sequencing.</title>
        <authorList>
            <person name="Shih P.M."/>
            <person name="Wu D."/>
            <person name="Latifi A."/>
            <person name="Axen S.D."/>
            <person name="Fewer D.P."/>
            <person name="Talla E."/>
            <person name="Calteau A."/>
            <person name="Cai F."/>
            <person name="Tandeau de Marsac N."/>
            <person name="Rippka R."/>
            <person name="Herdman M."/>
            <person name="Sivonen K."/>
            <person name="Coursin T."/>
            <person name="Laurent T."/>
            <person name="Goodwin L."/>
            <person name="Nolan M."/>
            <person name="Davenport K.W."/>
            <person name="Han C.S."/>
            <person name="Rubin E.M."/>
            <person name="Eisen J.A."/>
            <person name="Woyke T."/>
            <person name="Gugger M."/>
            <person name="Kerfeld C.A."/>
        </authorList>
    </citation>
    <scope>NUCLEOTIDE SEQUENCE [LARGE SCALE GENOMIC DNA]</scope>
    <source>
        <strain evidence="2">ATCC 29371 / PCC 7437</strain>
        <plasmid evidence="2">Plasmid pSTA7437.01</plasmid>
    </source>
</reference>
<dbReference type="Proteomes" id="UP000010473">
    <property type="component" value="Plasmid pSTA7437.01"/>
</dbReference>
<protein>
    <submittedName>
        <fullName evidence="1">Uncharacterized protein</fullName>
    </submittedName>
</protein>
<organism evidence="1 2">
    <name type="scientific">Stanieria cyanosphaera (strain ATCC 29371 / PCC 7437)</name>
    <dbReference type="NCBI Taxonomy" id="111780"/>
    <lineage>
        <taxon>Bacteria</taxon>
        <taxon>Bacillati</taxon>
        <taxon>Cyanobacteriota</taxon>
        <taxon>Cyanophyceae</taxon>
        <taxon>Pleurocapsales</taxon>
        <taxon>Dermocarpellaceae</taxon>
        <taxon>Stanieria</taxon>
    </lineage>
</organism>
<dbReference type="KEGG" id="scs:Sta7437_4623"/>
<dbReference type="RefSeq" id="WP_015211987.1">
    <property type="nucleotide sequence ID" value="NC_019765.1"/>
</dbReference>